<dbReference type="SUPFAM" id="SSF47413">
    <property type="entry name" value="lambda repressor-like DNA-binding domains"/>
    <property type="match status" value="2"/>
</dbReference>
<dbReference type="Gene3D" id="1.10.260.40">
    <property type="entry name" value="lambda repressor-like DNA-binding domains"/>
    <property type="match status" value="2"/>
</dbReference>
<feature type="domain" description="HTH cro/C1-type" evidence="2">
    <location>
        <begin position="105"/>
        <end position="159"/>
    </location>
</feature>
<keyword evidence="4" id="KW-1185">Reference proteome</keyword>
<dbReference type="SMART" id="SM00530">
    <property type="entry name" value="HTH_XRE"/>
    <property type="match status" value="2"/>
</dbReference>
<dbReference type="EMBL" id="JAAFYZ010000004">
    <property type="protein sequence ID" value="MBS2545620.1"/>
    <property type="molecule type" value="Genomic_DNA"/>
</dbReference>
<evidence type="ECO:0000313" key="3">
    <source>
        <dbReference type="EMBL" id="MBS2545620.1"/>
    </source>
</evidence>
<evidence type="ECO:0000256" key="1">
    <source>
        <dbReference type="ARBA" id="ARBA00023125"/>
    </source>
</evidence>
<sequence length="162" mass="18642">MGLRVNAAAQRRLNAIQAQLLSARLAAKMSQEALSEALRVTSRSLRDWERRYDSPSLAHALDWAQRLGFRLALADRLTDATTPPVEVEHHPIWQMQEYRLLAPLLKARRRVRKISQTDLGLIVGVTRSTLQRWEDGEQMPRLIALIVWADRLDYSVELRPLL</sequence>
<dbReference type="PANTHER" id="PTHR46558:SF11">
    <property type="entry name" value="HTH-TYPE TRANSCRIPTIONAL REGULATOR XRE"/>
    <property type="match status" value="1"/>
</dbReference>
<feature type="domain" description="HTH cro/C1-type" evidence="2">
    <location>
        <begin position="20"/>
        <end position="74"/>
    </location>
</feature>
<accession>A0ABS5KI98</accession>
<dbReference type="InterPro" id="IPR001387">
    <property type="entry name" value="Cro/C1-type_HTH"/>
</dbReference>
<dbReference type="InterPro" id="IPR010982">
    <property type="entry name" value="Lambda_DNA-bd_dom_sf"/>
</dbReference>
<gene>
    <name evidence="3" type="ORF">KGQ19_01935</name>
</gene>
<dbReference type="RefSeq" id="WP_212007284.1">
    <property type="nucleotide sequence ID" value="NZ_JAAFYZ010000004.1"/>
</dbReference>
<dbReference type="PANTHER" id="PTHR46558">
    <property type="entry name" value="TRACRIPTIONAL REGULATORY PROTEIN-RELATED-RELATED"/>
    <property type="match status" value="1"/>
</dbReference>
<reference evidence="3 4" key="1">
    <citation type="submission" date="2020-02" db="EMBL/GenBank/DDBJ databases">
        <title>Acidophilic actinobacteria isolated from forest soil.</title>
        <authorList>
            <person name="Golinska P."/>
        </authorList>
    </citation>
    <scope>NUCLEOTIDE SEQUENCE [LARGE SCALE GENOMIC DNA]</scope>
    <source>
        <strain evidence="3 4">NL8</strain>
    </source>
</reference>
<keyword evidence="1" id="KW-0238">DNA-binding</keyword>
<dbReference type="PROSITE" id="PS50943">
    <property type="entry name" value="HTH_CROC1"/>
    <property type="match status" value="2"/>
</dbReference>
<evidence type="ECO:0000313" key="4">
    <source>
        <dbReference type="Proteomes" id="UP000730482"/>
    </source>
</evidence>
<dbReference type="Pfam" id="PF01381">
    <property type="entry name" value="HTH_3"/>
    <property type="match status" value="2"/>
</dbReference>
<dbReference type="Proteomes" id="UP000730482">
    <property type="component" value="Unassembled WGS sequence"/>
</dbReference>
<proteinExistence type="predicted"/>
<name>A0ABS5KI98_9ACTN</name>
<protein>
    <submittedName>
        <fullName evidence="3">Transcriptional regulator</fullName>
    </submittedName>
</protein>
<organism evidence="3 4">
    <name type="scientific">Catenulispora pinistramenti</name>
    <dbReference type="NCBI Taxonomy" id="2705254"/>
    <lineage>
        <taxon>Bacteria</taxon>
        <taxon>Bacillati</taxon>
        <taxon>Actinomycetota</taxon>
        <taxon>Actinomycetes</taxon>
        <taxon>Catenulisporales</taxon>
        <taxon>Catenulisporaceae</taxon>
        <taxon>Catenulispora</taxon>
    </lineage>
</organism>
<comment type="caution">
    <text evidence="3">The sequence shown here is derived from an EMBL/GenBank/DDBJ whole genome shotgun (WGS) entry which is preliminary data.</text>
</comment>
<dbReference type="CDD" id="cd00093">
    <property type="entry name" value="HTH_XRE"/>
    <property type="match status" value="2"/>
</dbReference>
<evidence type="ECO:0000259" key="2">
    <source>
        <dbReference type="PROSITE" id="PS50943"/>
    </source>
</evidence>